<name>A0A6H5HIM2_9HEMI</name>
<evidence type="ECO:0000256" key="1">
    <source>
        <dbReference type="SAM" id="MobiDB-lite"/>
    </source>
</evidence>
<feature type="region of interest" description="Disordered" evidence="1">
    <location>
        <begin position="1"/>
        <end position="50"/>
    </location>
</feature>
<keyword evidence="3" id="KW-1185">Reference proteome</keyword>
<organism evidence="2 3">
    <name type="scientific">Nesidiocoris tenuis</name>
    <dbReference type="NCBI Taxonomy" id="355587"/>
    <lineage>
        <taxon>Eukaryota</taxon>
        <taxon>Metazoa</taxon>
        <taxon>Ecdysozoa</taxon>
        <taxon>Arthropoda</taxon>
        <taxon>Hexapoda</taxon>
        <taxon>Insecta</taxon>
        <taxon>Pterygota</taxon>
        <taxon>Neoptera</taxon>
        <taxon>Paraneoptera</taxon>
        <taxon>Hemiptera</taxon>
        <taxon>Heteroptera</taxon>
        <taxon>Panheteroptera</taxon>
        <taxon>Cimicomorpha</taxon>
        <taxon>Miridae</taxon>
        <taxon>Dicyphina</taxon>
        <taxon>Nesidiocoris</taxon>
    </lineage>
</organism>
<evidence type="ECO:0000313" key="3">
    <source>
        <dbReference type="Proteomes" id="UP000479000"/>
    </source>
</evidence>
<dbReference type="Proteomes" id="UP000479000">
    <property type="component" value="Unassembled WGS sequence"/>
</dbReference>
<accession>A0A6H5HIM2</accession>
<proteinExistence type="predicted"/>
<gene>
    <name evidence="2" type="ORF">NTEN_LOCUS21874</name>
</gene>
<protein>
    <submittedName>
        <fullName evidence="2">Uncharacterized protein</fullName>
    </submittedName>
</protein>
<feature type="compositionally biased region" description="Basic and acidic residues" evidence="1">
    <location>
        <begin position="102"/>
        <end position="112"/>
    </location>
</feature>
<sequence length="173" mass="19484">MREAFKSKAPRKRTSPNNLCNSPILEKNDEKSAHRRRKAPQTKTPVTDRHVWRPKRKTIIRILNLCHSTFDITRGSKLQAESSSFYGRTAGPRCDSDGGEPIGHRDSDQDKPLEILELRPKARLEDSLSSEPVANPRPPFPNLLLPRRRKRSCSTSAQSVPAALVLDLKIGSE</sequence>
<feature type="region of interest" description="Disordered" evidence="1">
    <location>
        <begin position="124"/>
        <end position="152"/>
    </location>
</feature>
<evidence type="ECO:0000313" key="2">
    <source>
        <dbReference type="EMBL" id="CAB0017965.1"/>
    </source>
</evidence>
<reference evidence="2 3" key="1">
    <citation type="submission" date="2020-02" db="EMBL/GenBank/DDBJ databases">
        <authorList>
            <person name="Ferguson B K."/>
        </authorList>
    </citation>
    <scope>NUCLEOTIDE SEQUENCE [LARGE SCALE GENOMIC DNA]</scope>
</reference>
<feature type="region of interest" description="Disordered" evidence="1">
    <location>
        <begin position="81"/>
        <end position="112"/>
    </location>
</feature>
<dbReference type="EMBL" id="CADCXU010032122">
    <property type="protein sequence ID" value="CAB0017965.1"/>
    <property type="molecule type" value="Genomic_DNA"/>
</dbReference>
<dbReference type="AlphaFoldDB" id="A0A6H5HIM2"/>